<evidence type="ECO:0000313" key="3">
    <source>
        <dbReference type="Proteomes" id="UP000317512"/>
    </source>
</evidence>
<sequence length="160" mass="18482">MPQNKRESLIYTVMMCFVMVLWMSFYSVFLRTLKFDASIFTEAWLGFPLAYIVALCCDLLFVSRTAKFIAFKWIKVKPQSPTIAKVLAISGMMVVFMVLIMSLYGSIVACVATNDWKNLFFIYINTVWKNFLMAFPFQILIAGTLVRFVFRKLFPVGSIK</sequence>
<gene>
    <name evidence="2" type="ORF">FOY43_02230</name>
</gene>
<dbReference type="RefSeq" id="WP_146308934.1">
    <property type="nucleotide sequence ID" value="NZ_CP041663.1"/>
</dbReference>
<accession>A0A5B8K0U8</accession>
<feature type="transmembrane region" description="Helical" evidence="1">
    <location>
        <begin position="43"/>
        <end position="62"/>
    </location>
</feature>
<keyword evidence="1" id="KW-0812">Transmembrane</keyword>
<feature type="transmembrane region" description="Helical" evidence="1">
    <location>
        <begin position="127"/>
        <end position="150"/>
    </location>
</feature>
<feature type="transmembrane region" description="Helical" evidence="1">
    <location>
        <begin position="83"/>
        <end position="107"/>
    </location>
</feature>
<dbReference type="Proteomes" id="UP000317512">
    <property type="component" value="Chromosome"/>
</dbReference>
<proteinExistence type="predicted"/>
<name>A0A5B8K0U8_9MOLU</name>
<keyword evidence="1" id="KW-1133">Transmembrane helix</keyword>
<dbReference type="InterPro" id="IPR021529">
    <property type="entry name" value="DUF2798"/>
</dbReference>
<protein>
    <submittedName>
        <fullName evidence="2">DUF2798 domain-containing protein</fullName>
    </submittedName>
</protein>
<dbReference type="OrthoDB" id="360384at2"/>
<dbReference type="Pfam" id="PF11391">
    <property type="entry name" value="DUF2798"/>
    <property type="match status" value="2"/>
</dbReference>
<evidence type="ECO:0000313" key="2">
    <source>
        <dbReference type="EMBL" id="QDY88471.1"/>
    </source>
</evidence>
<dbReference type="AlphaFoldDB" id="A0A5B8K0U8"/>
<evidence type="ECO:0000256" key="1">
    <source>
        <dbReference type="SAM" id="Phobius"/>
    </source>
</evidence>
<keyword evidence="1" id="KW-0472">Membrane</keyword>
<reference evidence="3" key="1">
    <citation type="submission" date="2019-07" db="EMBL/GenBank/DDBJ databases">
        <title>Complete genome sequences of three Mycoplasma sp. 1220 strains.</title>
        <authorList>
            <person name="Grozner D."/>
            <person name="Forro B."/>
            <person name="Kovacs A.B."/>
            <person name="Marton S."/>
            <person name="Banyai K."/>
            <person name="Kreizinger Z."/>
            <person name="Sulyok K.M."/>
            <person name="Gyuranecz M."/>
        </authorList>
    </citation>
    <scope>NUCLEOTIDE SEQUENCE [LARGE SCALE GENOMIC DNA]</scope>
    <source>
        <strain evidence="3">MYCAV93</strain>
    </source>
</reference>
<dbReference type="EMBL" id="CP041663">
    <property type="protein sequence ID" value="QDY88471.1"/>
    <property type="molecule type" value="Genomic_DNA"/>
</dbReference>
<organism evidence="2 3">
    <name type="scientific">Mycoplasma anserisalpingitidis</name>
    <dbReference type="NCBI Taxonomy" id="519450"/>
    <lineage>
        <taxon>Bacteria</taxon>
        <taxon>Bacillati</taxon>
        <taxon>Mycoplasmatota</taxon>
        <taxon>Mollicutes</taxon>
        <taxon>Mycoplasmataceae</taxon>
        <taxon>Mycoplasma</taxon>
    </lineage>
</organism>
<feature type="transmembrane region" description="Helical" evidence="1">
    <location>
        <begin position="9"/>
        <end position="31"/>
    </location>
</feature>